<protein>
    <recommendedName>
        <fullName evidence="6">Peptidyl-prolyl cis-trans isomerase</fullName>
        <ecNumber evidence="6">5.2.1.8</ecNumber>
    </recommendedName>
</protein>
<evidence type="ECO:0000256" key="6">
    <source>
        <dbReference type="RuleBase" id="RU003915"/>
    </source>
</evidence>
<comment type="caution">
    <text evidence="8">The sequence shown here is derived from an EMBL/GenBank/DDBJ whole genome shotgun (WGS) entry which is preliminary data.</text>
</comment>
<gene>
    <name evidence="8" type="ORF">Val02_33940</name>
</gene>
<keyword evidence="3 5" id="KW-0697">Rotamase</keyword>
<name>A0A8J3YML3_9ACTN</name>
<organism evidence="8 9">
    <name type="scientific">Virgisporangium aliadipatigenens</name>
    <dbReference type="NCBI Taxonomy" id="741659"/>
    <lineage>
        <taxon>Bacteria</taxon>
        <taxon>Bacillati</taxon>
        <taxon>Actinomycetota</taxon>
        <taxon>Actinomycetes</taxon>
        <taxon>Micromonosporales</taxon>
        <taxon>Micromonosporaceae</taxon>
        <taxon>Virgisporangium</taxon>
    </lineage>
</organism>
<evidence type="ECO:0000256" key="2">
    <source>
        <dbReference type="ARBA" id="ARBA00006577"/>
    </source>
</evidence>
<evidence type="ECO:0000313" key="9">
    <source>
        <dbReference type="Proteomes" id="UP000619260"/>
    </source>
</evidence>
<comment type="catalytic activity">
    <reaction evidence="1 5 6">
        <text>[protein]-peptidylproline (omega=180) = [protein]-peptidylproline (omega=0)</text>
        <dbReference type="Rhea" id="RHEA:16237"/>
        <dbReference type="Rhea" id="RHEA-COMP:10747"/>
        <dbReference type="Rhea" id="RHEA-COMP:10748"/>
        <dbReference type="ChEBI" id="CHEBI:83833"/>
        <dbReference type="ChEBI" id="CHEBI:83834"/>
        <dbReference type="EC" id="5.2.1.8"/>
    </reaction>
</comment>
<dbReference type="InterPro" id="IPR046357">
    <property type="entry name" value="PPIase_dom_sf"/>
</dbReference>
<comment type="similarity">
    <text evidence="2 6">Belongs to the FKBP-type PPIase family.</text>
</comment>
<dbReference type="AlphaFoldDB" id="A0A8J3YML3"/>
<dbReference type="GO" id="GO:0003755">
    <property type="term" value="F:peptidyl-prolyl cis-trans isomerase activity"/>
    <property type="evidence" value="ECO:0007669"/>
    <property type="project" value="UniProtKB-UniRule"/>
</dbReference>
<feature type="domain" description="PPIase FKBP-type" evidence="7">
    <location>
        <begin position="33"/>
        <end position="122"/>
    </location>
</feature>
<dbReference type="EC" id="5.2.1.8" evidence="6"/>
<evidence type="ECO:0000313" key="8">
    <source>
        <dbReference type="EMBL" id="GIJ46508.1"/>
    </source>
</evidence>
<reference evidence="8" key="1">
    <citation type="submission" date="2021-01" db="EMBL/GenBank/DDBJ databases">
        <title>Whole genome shotgun sequence of Virgisporangium aliadipatigenens NBRC 105644.</title>
        <authorList>
            <person name="Komaki H."/>
            <person name="Tamura T."/>
        </authorList>
    </citation>
    <scope>NUCLEOTIDE SEQUENCE</scope>
    <source>
        <strain evidence="8">NBRC 105644</strain>
    </source>
</reference>
<dbReference type="FunFam" id="3.10.50.40:FF:000006">
    <property type="entry name" value="Peptidyl-prolyl cis-trans isomerase"/>
    <property type="match status" value="1"/>
</dbReference>
<dbReference type="Gene3D" id="3.10.50.40">
    <property type="match status" value="1"/>
</dbReference>
<evidence type="ECO:0000256" key="1">
    <source>
        <dbReference type="ARBA" id="ARBA00000971"/>
    </source>
</evidence>
<accession>A0A8J3YML3</accession>
<dbReference type="PANTHER" id="PTHR43811:SF19">
    <property type="entry name" value="39 KDA FK506-BINDING NUCLEAR PROTEIN"/>
    <property type="match status" value="1"/>
</dbReference>
<keyword evidence="4 5" id="KW-0413">Isomerase</keyword>
<dbReference type="SUPFAM" id="SSF54534">
    <property type="entry name" value="FKBP-like"/>
    <property type="match status" value="1"/>
</dbReference>
<proteinExistence type="inferred from homology"/>
<keyword evidence="9" id="KW-1185">Reference proteome</keyword>
<dbReference type="Proteomes" id="UP000619260">
    <property type="component" value="Unassembled WGS sequence"/>
</dbReference>
<dbReference type="PANTHER" id="PTHR43811">
    <property type="entry name" value="FKBP-TYPE PEPTIDYL-PROLYL CIS-TRANS ISOMERASE FKPA"/>
    <property type="match status" value="1"/>
</dbReference>
<dbReference type="RefSeq" id="WP_203900016.1">
    <property type="nucleotide sequence ID" value="NZ_BOPF01000010.1"/>
</dbReference>
<evidence type="ECO:0000259" key="7">
    <source>
        <dbReference type="PROSITE" id="PS50059"/>
    </source>
</evidence>
<sequence length="122" mass="12811">MSKPEVEPYIGDPPADLVIEDIKVGDGEEARAGQTATVHYVGVAHSTGEEFDASYNRGAPFQFQLGAGRVIAGWDQGVVGMKIGGRRKLVIPPHLGYGARGAGGAIKPNETLIFVVDLIGLP</sequence>
<dbReference type="PROSITE" id="PS50059">
    <property type="entry name" value="FKBP_PPIASE"/>
    <property type="match status" value="1"/>
</dbReference>
<evidence type="ECO:0000256" key="5">
    <source>
        <dbReference type="PROSITE-ProRule" id="PRU00277"/>
    </source>
</evidence>
<evidence type="ECO:0000256" key="3">
    <source>
        <dbReference type="ARBA" id="ARBA00023110"/>
    </source>
</evidence>
<evidence type="ECO:0000256" key="4">
    <source>
        <dbReference type="ARBA" id="ARBA00023235"/>
    </source>
</evidence>
<dbReference type="EMBL" id="BOPF01000010">
    <property type="protein sequence ID" value="GIJ46508.1"/>
    <property type="molecule type" value="Genomic_DNA"/>
</dbReference>
<dbReference type="InterPro" id="IPR001179">
    <property type="entry name" value="PPIase_FKBP_dom"/>
</dbReference>
<dbReference type="Pfam" id="PF00254">
    <property type="entry name" value="FKBP_C"/>
    <property type="match status" value="1"/>
</dbReference>